<proteinExistence type="predicted"/>
<feature type="region of interest" description="Disordered" evidence="1">
    <location>
        <begin position="1"/>
        <end position="27"/>
    </location>
</feature>
<evidence type="ECO:0000313" key="3">
    <source>
        <dbReference type="Proteomes" id="UP000307440"/>
    </source>
</evidence>
<dbReference type="AlphaFoldDB" id="A0A5C3KUS6"/>
<organism evidence="2 3">
    <name type="scientific">Coprinopsis marcescibilis</name>
    <name type="common">Agaric fungus</name>
    <name type="synonym">Psathyrella marcescibilis</name>
    <dbReference type="NCBI Taxonomy" id="230819"/>
    <lineage>
        <taxon>Eukaryota</taxon>
        <taxon>Fungi</taxon>
        <taxon>Dikarya</taxon>
        <taxon>Basidiomycota</taxon>
        <taxon>Agaricomycotina</taxon>
        <taxon>Agaricomycetes</taxon>
        <taxon>Agaricomycetidae</taxon>
        <taxon>Agaricales</taxon>
        <taxon>Agaricineae</taxon>
        <taxon>Psathyrellaceae</taxon>
        <taxon>Coprinopsis</taxon>
    </lineage>
</organism>
<protein>
    <submittedName>
        <fullName evidence="2">Uncharacterized protein</fullName>
    </submittedName>
</protein>
<gene>
    <name evidence="2" type="ORF">FA15DRAFT_670027</name>
</gene>
<dbReference type="Proteomes" id="UP000307440">
    <property type="component" value="Unassembled WGS sequence"/>
</dbReference>
<dbReference type="EMBL" id="ML210209">
    <property type="protein sequence ID" value="TFK23940.1"/>
    <property type="molecule type" value="Genomic_DNA"/>
</dbReference>
<accession>A0A5C3KUS6</accession>
<reference evidence="2 3" key="1">
    <citation type="journal article" date="2019" name="Nat. Ecol. Evol.">
        <title>Megaphylogeny resolves global patterns of mushroom evolution.</title>
        <authorList>
            <person name="Varga T."/>
            <person name="Krizsan K."/>
            <person name="Foldi C."/>
            <person name="Dima B."/>
            <person name="Sanchez-Garcia M."/>
            <person name="Sanchez-Ramirez S."/>
            <person name="Szollosi G.J."/>
            <person name="Szarkandi J.G."/>
            <person name="Papp V."/>
            <person name="Albert L."/>
            <person name="Andreopoulos W."/>
            <person name="Angelini C."/>
            <person name="Antonin V."/>
            <person name="Barry K.W."/>
            <person name="Bougher N.L."/>
            <person name="Buchanan P."/>
            <person name="Buyck B."/>
            <person name="Bense V."/>
            <person name="Catcheside P."/>
            <person name="Chovatia M."/>
            <person name="Cooper J."/>
            <person name="Damon W."/>
            <person name="Desjardin D."/>
            <person name="Finy P."/>
            <person name="Geml J."/>
            <person name="Haridas S."/>
            <person name="Hughes K."/>
            <person name="Justo A."/>
            <person name="Karasinski D."/>
            <person name="Kautmanova I."/>
            <person name="Kiss B."/>
            <person name="Kocsube S."/>
            <person name="Kotiranta H."/>
            <person name="LaButti K.M."/>
            <person name="Lechner B.E."/>
            <person name="Liimatainen K."/>
            <person name="Lipzen A."/>
            <person name="Lukacs Z."/>
            <person name="Mihaltcheva S."/>
            <person name="Morgado L.N."/>
            <person name="Niskanen T."/>
            <person name="Noordeloos M.E."/>
            <person name="Ohm R.A."/>
            <person name="Ortiz-Santana B."/>
            <person name="Ovrebo C."/>
            <person name="Racz N."/>
            <person name="Riley R."/>
            <person name="Savchenko A."/>
            <person name="Shiryaev A."/>
            <person name="Soop K."/>
            <person name="Spirin V."/>
            <person name="Szebenyi C."/>
            <person name="Tomsovsky M."/>
            <person name="Tulloss R.E."/>
            <person name="Uehling J."/>
            <person name="Grigoriev I.V."/>
            <person name="Vagvolgyi C."/>
            <person name="Papp T."/>
            <person name="Martin F.M."/>
            <person name="Miettinen O."/>
            <person name="Hibbett D.S."/>
            <person name="Nagy L.G."/>
        </authorList>
    </citation>
    <scope>NUCLEOTIDE SEQUENCE [LARGE SCALE GENOMIC DNA]</scope>
    <source>
        <strain evidence="2 3">CBS 121175</strain>
    </source>
</reference>
<evidence type="ECO:0000313" key="2">
    <source>
        <dbReference type="EMBL" id="TFK23940.1"/>
    </source>
</evidence>
<keyword evidence="3" id="KW-1185">Reference proteome</keyword>
<name>A0A5C3KUS6_COPMA</name>
<sequence length="135" mass="14302">MASTPSRAPSVSGLAVTTTSPPDTISELKSSSNSIAAGIGEAIHALFSASSHSQTTTPIMIDCGERVMALGRKRMGAMNGRNAFLYLKSKFGLLSTSAPLYLSASFTGSPDKFVEVDMDAWEELVPYIEKLRIVG</sequence>
<evidence type="ECO:0000256" key="1">
    <source>
        <dbReference type="SAM" id="MobiDB-lite"/>
    </source>
</evidence>
<dbReference type="STRING" id="230819.A0A5C3KUS6"/>
<dbReference type="OrthoDB" id="3015492at2759"/>